<gene>
    <name evidence="1" type="ORF">DL897_17950</name>
</gene>
<comment type="caution">
    <text evidence="1">The sequence shown here is derived from an EMBL/GenBank/DDBJ whole genome shotgun (WGS) entry which is preliminary data.</text>
</comment>
<protein>
    <submittedName>
        <fullName evidence="1">Uncharacterized protein</fullName>
    </submittedName>
</protein>
<organism evidence="1 2">
    <name type="scientific">Thermoflavimicrobium daqui</name>
    <dbReference type="NCBI Taxonomy" id="2137476"/>
    <lineage>
        <taxon>Bacteria</taxon>
        <taxon>Bacillati</taxon>
        <taxon>Bacillota</taxon>
        <taxon>Bacilli</taxon>
        <taxon>Bacillales</taxon>
        <taxon>Thermoactinomycetaceae</taxon>
        <taxon>Thermoflavimicrobium</taxon>
    </lineage>
</organism>
<dbReference type="Proteomes" id="UP000251213">
    <property type="component" value="Unassembled WGS sequence"/>
</dbReference>
<dbReference type="EMBL" id="QJKK01000035">
    <property type="protein sequence ID" value="RAL20649.1"/>
    <property type="molecule type" value="Genomic_DNA"/>
</dbReference>
<name>A0A364K0A3_9BACL</name>
<proteinExistence type="predicted"/>
<reference evidence="1 2" key="2">
    <citation type="submission" date="2018-06" db="EMBL/GenBank/DDBJ databases">
        <authorList>
            <person name="Zhirakovskaya E."/>
        </authorList>
    </citation>
    <scope>NUCLEOTIDE SEQUENCE [LARGE SCALE GENOMIC DNA]</scope>
    <source>
        <strain evidence="1 2">FBKL4.011</strain>
    </source>
</reference>
<reference evidence="1 2" key="1">
    <citation type="submission" date="2018-06" db="EMBL/GenBank/DDBJ databases">
        <title>Thermoflavimicrobium daqus sp. nov., a thermophilic microbe isolated from Moutai-flavour Daqu.</title>
        <authorList>
            <person name="Wang X."/>
            <person name="Zhou H."/>
        </authorList>
    </citation>
    <scope>NUCLEOTIDE SEQUENCE [LARGE SCALE GENOMIC DNA]</scope>
    <source>
        <strain evidence="1 2">FBKL4.011</strain>
    </source>
</reference>
<keyword evidence="2" id="KW-1185">Reference proteome</keyword>
<dbReference type="RefSeq" id="WP_113660473.1">
    <property type="nucleotide sequence ID" value="NZ_KZ845697.1"/>
</dbReference>
<evidence type="ECO:0000313" key="1">
    <source>
        <dbReference type="EMBL" id="RAL20649.1"/>
    </source>
</evidence>
<sequence length="315" mass="37412">MYTTQQIAKLLEVNSITEKKSELLRWINEEKIHCTPTEDGTFRISNKEVQRLFYVKWKPIIFQQVKQYETTIQAMLSQLGDPYTGALGKLEALHGLVRWGFATLAGYRYRLDHDILAAKQLFYFSLQILETYDRFAKIVLEELPYASYFPVSFKQKVLWAMFSQRFDIAFESASHYQPNDLDEKSHEGLMIKYLLLKQDNLALDHIEKWKEKDPEYDFGLIYALLENNQQKINRELHIKADFLYRHYSQEMITLPYELLCEDILLYGWIAQGRGIPVVFQHPLMSGECFKKHHMIYPEMNFLPEELKRLIYNRAV</sequence>
<dbReference type="OrthoDB" id="2987473at2"/>
<accession>A0A364K0A3</accession>
<evidence type="ECO:0000313" key="2">
    <source>
        <dbReference type="Proteomes" id="UP000251213"/>
    </source>
</evidence>
<dbReference type="AlphaFoldDB" id="A0A364K0A3"/>